<dbReference type="InterPro" id="IPR014718">
    <property type="entry name" value="GH-type_carb-bd"/>
</dbReference>
<dbReference type="SUPFAM" id="SSF74650">
    <property type="entry name" value="Galactose mutarotase-like"/>
    <property type="match status" value="1"/>
</dbReference>
<dbReference type="InterPro" id="IPR008183">
    <property type="entry name" value="Aldose_1/G6P_1-epimerase"/>
</dbReference>
<dbReference type="InterPro" id="IPR047215">
    <property type="entry name" value="Galactose_mutarotase-like"/>
</dbReference>
<keyword evidence="3" id="KW-0119">Carbohydrate metabolism</keyword>
<comment type="similarity">
    <text evidence="1">Belongs to the aldose epimerase family.</text>
</comment>
<dbReference type="Gene3D" id="2.70.98.10">
    <property type="match status" value="1"/>
</dbReference>
<sequence length="323" mass="37884">MKKYFGRIMGKDIFIFELKDKDLKINILNYGAIIKNILFKGKNTILGFNTLEDYINDTLYTGAFVGRNAGRISNASFKINNKSYFLEKNNENINLHSGSYCLSKKVFEYNLISNKELELKLVEEENQFPGNVDIKIHFKIKNNGLFINILATTDKDTIFNPTYHIYFNFNKNLNKDIGNHYLKINSDFYLELNKDSLPTGKIFSVNSTLDFNKFKRISKNLNDDFLKDQKGYDHPYLLSNSIINAEILNRDQKIHMKLKTDLPSLIFYSGNFIQENYYANNSSERCGFCLEPQFYPDFINKFNKNYILKKGEIYKRNISYSFF</sequence>
<evidence type="ECO:0000313" key="4">
    <source>
        <dbReference type="EMBL" id="SDC23611.1"/>
    </source>
</evidence>
<accession>A0A1G6JYD8</accession>
<dbReference type="EMBL" id="FMYV01000002">
    <property type="protein sequence ID" value="SDC23611.1"/>
    <property type="molecule type" value="Genomic_DNA"/>
</dbReference>
<evidence type="ECO:0000256" key="3">
    <source>
        <dbReference type="ARBA" id="ARBA00023277"/>
    </source>
</evidence>
<gene>
    <name evidence="4" type="ORF">SAMN04488588_0671</name>
</gene>
<dbReference type="Proteomes" id="UP000199322">
    <property type="component" value="Unassembled WGS sequence"/>
</dbReference>
<dbReference type="Pfam" id="PF01263">
    <property type="entry name" value="Aldose_epim"/>
    <property type="match status" value="1"/>
</dbReference>
<evidence type="ECO:0000256" key="2">
    <source>
        <dbReference type="ARBA" id="ARBA00023235"/>
    </source>
</evidence>
<dbReference type="CDD" id="cd09019">
    <property type="entry name" value="galactose_mutarotase_like"/>
    <property type="match status" value="1"/>
</dbReference>
<dbReference type="RefSeq" id="WP_091402794.1">
    <property type="nucleotide sequence ID" value="NZ_FMYV01000002.1"/>
</dbReference>
<keyword evidence="5" id="KW-1185">Reference proteome</keyword>
<dbReference type="PANTHER" id="PTHR10091:SF0">
    <property type="entry name" value="GALACTOSE MUTAROTASE"/>
    <property type="match status" value="1"/>
</dbReference>
<dbReference type="InterPro" id="IPR011013">
    <property type="entry name" value="Gal_mutarotase_sf_dom"/>
</dbReference>
<evidence type="ECO:0000313" key="5">
    <source>
        <dbReference type="Proteomes" id="UP000199322"/>
    </source>
</evidence>
<dbReference type="STRING" id="28234.SAMN04488588_0671"/>
<proteinExistence type="inferred from homology"/>
<name>A0A1G6JYD8_9BACT</name>
<protein>
    <submittedName>
        <fullName evidence="4">Aldose 1-epimerase</fullName>
    </submittedName>
</protein>
<dbReference type="GO" id="GO:0006006">
    <property type="term" value="P:glucose metabolic process"/>
    <property type="evidence" value="ECO:0007669"/>
    <property type="project" value="TreeGrafter"/>
</dbReference>
<dbReference type="GO" id="GO:0004034">
    <property type="term" value="F:aldose 1-epimerase activity"/>
    <property type="evidence" value="ECO:0007669"/>
    <property type="project" value="TreeGrafter"/>
</dbReference>
<reference evidence="4 5" key="1">
    <citation type="submission" date="2016-10" db="EMBL/GenBank/DDBJ databases">
        <authorList>
            <person name="de Groot N.N."/>
        </authorList>
    </citation>
    <scope>NUCLEOTIDE SEQUENCE [LARGE SCALE GENOMIC DNA]</scope>
    <source>
        <strain evidence="4 5">WG14</strain>
    </source>
</reference>
<dbReference type="PANTHER" id="PTHR10091">
    <property type="entry name" value="ALDOSE-1-EPIMERASE"/>
    <property type="match status" value="1"/>
</dbReference>
<dbReference type="AlphaFoldDB" id="A0A1G6JYD8"/>
<evidence type="ECO:0000256" key="1">
    <source>
        <dbReference type="ARBA" id="ARBA00006206"/>
    </source>
</evidence>
<keyword evidence="2" id="KW-0413">Isomerase</keyword>
<dbReference type="GO" id="GO:0030246">
    <property type="term" value="F:carbohydrate binding"/>
    <property type="evidence" value="ECO:0007669"/>
    <property type="project" value="InterPro"/>
</dbReference>
<dbReference type="GO" id="GO:0033499">
    <property type="term" value="P:galactose catabolic process via UDP-galactose, Leloir pathway"/>
    <property type="evidence" value="ECO:0007669"/>
    <property type="project" value="TreeGrafter"/>
</dbReference>
<dbReference type="GO" id="GO:0005737">
    <property type="term" value="C:cytoplasm"/>
    <property type="evidence" value="ECO:0007669"/>
    <property type="project" value="TreeGrafter"/>
</dbReference>
<organism evidence="4 5">
    <name type="scientific">Geotoga petraea</name>
    <dbReference type="NCBI Taxonomy" id="28234"/>
    <lineage>
        <taxon>Bacteria</taxon>
        <taxon>Thermotogati</taxon>
        <taxon>Thermotogota</taxon>
        <taxon>Thermotogae</taxon>
        <taxon>Petrotogales</taxon>
        <taxon>Petrotogaceae</taxon>
        <taxon>Geotoga</taxon>
    </lineage>
</organism>